<dbReference type="Pfam" id="PF10431">
    <property type="entry name" value="ClpB_D2-small"/>
    <property type="match status" value="1"/>
</dbReference>
<evidence type="ECO:0000256" key="10">
    <source>
        <dbReference type="RuleBase" id="RU004432"/>
    </source>
</evidence>
<evidence type="ECO:0000256" key="6">
    <source>
        <dbReference type="ARBA" id="ARBA00023054"/>
    </source>
</evidence>
<dbReference type="GO" id="GO:0016887">
    <property type="term" value="F:ATP hydrolysis activity"/>
    <property type="evidence" value="ECO:0007669"/>
    <property type="project" value="InterPro"/>
</dbReference>
<dbReference type="InterPro" id="IPR036628">
    <property type="entry name" value="Clp_N_dom_sf"/>
</dbReference>
<comment type="caution">
    <text evidence="15">The sequence shown here is derived from an EMBL/GenBank/DDBJ whole genome shotgun (WGS) entry which is preliminary data.</text>
</comment>
<dbReference type="Pfam" id="PF00004">
    <property type="entry name" value="AAA"/>
    <property type="match status" value="1"/>
</dbReference>
<evidence type="ECO:0000256" key="3">
    <source>
        <dbReference type="ARBA" id="ARBA00022741"/>
    </source>
</evidence>
<dbReference type="AlphaFoldDB" id="A0A1S2N1F1"/>
<dbReference type="InterPro" id="IPR041546">
    <property type="entry name" value="ClpA/ClpB_AAA_lid"/>
</dbReference>
<dbReference type="SMART" id="SM01086">
    <property type="entry name" value="ClpB_D2-small"/>
    <property type="match status" value="1"/>
</dbReference>
<dbReference type="InterPro" id="IPR018368">
    <property type="entry name" value="ClpA/B_CS1"/>
</dbReference>
<dbReference type="FunFam" id="3.40.50.300:FF:000010">
    <property type="entry name" value="Chaperone clpB 1, putative"/>
    <property type="match status" value="1"/>
</dbReference>
<dbReference type="InterPro" id="IPR050130">
    <property type="entry name" value="ClpA_ClpB"/>
</dbReference>
<dbReference type="Pfam" id="PF07724">
    <property type="entry name" value="AAA_2"/>
    <property type="match status" value="1"/>
</dbReference>
<dbReference type="SMART" id="SM00382">
    <property type="entry name" value="AAA"/>
    <property type="match status" value="2"/>
</dbReference>
<feature type="region of interest" description="Disordered" evidence="12">
    <location>
        <begin position="149"/>
        <end position="168"/>
    </location>
</feature>
<dbReference type="FunFam" id="1.10.8.60:FF:000017">
    <property type="entry name" value="ATP-dependent chaperone ClpB"/>
    <property type="match status" value="1"/>
</dbReference>
<feature type="domain" description="Clp R" evidence="14">
    <location>
        <begin position="2"/>
        <end position="144"/>
    </location>
</feature>
<evidence type="ECO:0000259" key="13">
    <source>
        <dbReference type="PROSITE" id="PS50151"/>
    </source>
</evidence>
<dbReference type="InterPro" id="IPR004176">
    <property type="entry name" value="Clp_R_N"/>
</dbReference>
<evidence type="ECO:0000313" key="16">
    <source>
        <dbReference type="Proteomes" id="UP000179540"/>
    </source>
</evidence>
<evidence type="ECO:0000256" key="11">
    <source>
        <dbReference type="SAM" id="Coils"/>
    </source>
</evidence>
<dbReference type="Pfam" id="PF02861">
    <property type="entry name" value="Clp_N"/>
    <property type="match status" value="1"/>
</dbReference>
<keyword evidence="3 10" id="KW-0547">Nucleotide-binding</keyword>
<comment type="similarity">
    <text evidence="1 10">Belongs to the ClpA/ClpB family.</text>
</comment>
<dbReference type="FunFam" id="1.10.1780.10:FF:000001">
    <property type="entry name" value="ATP-dependent Clp protease ATP-binding subunit"/>
    <property type="match status" value="1"/>
</dbReference>
<evidence type="ECO:0000256" key="1">
    <source>
        <dbReference type="ARBA" id="ARBA00008675"/>
    </source>
</evidence>
<dbReference type="PROSITE" id="PS50151">
    <property type="entry name" value="UVR"/>
    <property type="match status" value="1"/>
</dbReference>
<dbReference type="OrthoDB" id="9803641at2"/>
<dbReference type="InterPro" id="IPR003593">
    <property type="entry name" value="AAA+_ATPase"/>
</dbReference>
<proteinExistence type="inferred from homology"/>
<dbReference type="Pfam" id="PF17871">
    <property type="entry name" value="AAA_lid_9"/>
    <property type="match status" value="1"/>
</dbReference>
<dbReference type="Gene3D" id="3.40.50.300">
    <property type="entry name" value="P-loop containing nucleotide triphosphate hydrolases"/>
    <property type="match status" value="2"/>
</dbReference>
<keyword evidence="2 9" id="KW-0677">Repeat</keyword>
<evidence type="ECO:0000256" key="2">
    <source>
        <dbReference type="ARBA" id="ARBA00022737"/>
    </source>
</evidence>
<dbReference type="InterPro" id="IPR001943">
    <property type="entry name" value="UVR_dom"/>
</dbReference>
<evidence type="ECO:0000256" key="9">
    <source>
        <dbReference type="PROSITE-ProRule" id="PRU01251"/>
    </source>
</evidence>
<dbReference type="SUPFAM" id="SSF81923">
    <property type="entry name" value="Double Clp-N motif"/>
    <property type="match status" value="1"/>
</dbReference>
<dbReference type="PROSITE" id="PS51903">
    <property type="entry name" value="CLP_R"/>
    <property type="match status" value="1"/>
</dbReference>
<dbReference type="RefSeq" id="WP_075514801.1">
    <property type="nucleotide sequence ID" value="NZ_MODZ01000006.1"/>
</dbReference>
<dbReference type="InterPro" id="IPR003959">
    <property type="entry name" value="ATPase_AAA_core"/>
</dbReference>
<gene>
    <name evidence="15" type="ORF">BK826_05845</name>
</gene>
<dbReference type="PROSITE" id="PS00870">
    <property type="entry name" value="CLPAB_1"/>
    <property type="match status" value="1"/>
</dbReference>
<feature type="coiled-coil region" evidence="11">
    <location>
        <begin position="425"/>
        <end position="471"/>
    </location>
</feature>
<evidence type="ECO:0000256" key="8">
    <source>
        <dbReference type="ARBA" id="ARBA00026057"/>
    </source>
</evidence>
<protein>
    <submittedName>
        <fullName evidence="15">NDP-hexose 4-ketoreductase</fullName>
    </submittedName>
</protein>
<comment type="subunit">
    <text evidence="8">Homohexamer. The oligomerization is ATP-dependent.</text>
</comment>
<dbReference type="Gene3D" id="4.10.860.10">
    <property type="entry name" value="UVR domain"/>
    <property type="match status" value="1"/>
</dbReference>
<accession>A0A1S2N1F1</accession>
<dbReference type="PANTHER" id="PTHR11638:SF18">
    <property type="entry name" value="HEAT SHOCK PROTEIN 104"/>
    <property type="match status" value="1"/>
</dbReference>
<dbReference type="FunFam" id="3.40.50.300:FF:000025">
    <property type="entry name" value="ATP-dependent Clp protease subunit"/>
    <property type="match status" value="1"/>
</dbReference>
<evidence type="ECO:0000256" key="4">
    <source>
        <dbReference type="ARBA" id="ARBA00022840"/>
    </source>
</evidence>
<dbReference type="GO" id="GO:0005737">
    <property type="term" value="C:cytoplasm"/>
    <property type="evidence" value="ECO:0007669"/>
    <property type="project" value="TreeGrafter"/>
</dbReference>
<keyword evidence="6 11" id="KW-0175">Coiled coil</keyword>
<dbReference type="CDD" id="cd00009">
    <property type="entry name" value="AAA"/>
    <property type="match status" value="1"/>
</dbReference>
<name>A0A1S2N1F1_9MICC</name>
<dbReference type="InterPro" id="IPR027417">
    <property type="entry name" value="P-loop_NTPase"/>
</dbReference>
<reference evidence="15 16" key="1">
    <citation type="submission" date="2016-10" db="EMBL/GenBank/DDBJ databases">
        <title>Draft genome sequence of strain LCT isolated from the Shenzhou X spacecraft of China.</title>
        <authorList>
            <person name="Huang B."/>
        </authorList>
    </citation>
    <scope>NUCLEOTIDE SEQUENCE [LARGE SCALE GENOMIC DNA]</scope>
    <source>
        <strain evidence="15 16">LCT-H5</strain>
    </source>
</reference>
<evidence type="ECO:0000256" key="7">
    <source>
        <dbReference type="ARBA" id="ARBA00023186"/>
    </source>
</evidence>
<keyword evidence="4 10" id="KW-0067">ATP-binding</keyword>
<organism evidence="15 16">
    <name type="scientific">Rothia kristinae</name>
    <dbReference type="NCBI Taxonomy" id="37923"/>
    <lineage>
        <taxon>Bacteria</taxon>
        <taxon>Bacillati</taxon>
        <taxon>Actinomycetota</taxon>
        <taxon>Actinomycetes</taxon>
        <taxon>Micrococcales</taxon>
        <taxon>Micrococcaceae</taxon>
        <taxon>Rothia</taxon>
    </lineage>
</organism>
<feature type="domain" description="UVR" evidence="13">
    <location>
        <begin position="429"/>
        <end position="464"/>
    </location>
</feature>
<sequence>MFERFTDRARRVVVLAQEEARMLNHNYIGTEHLLLGLIHEGEGIAAKALESMGVTLSAVREQVQDIIGPGQQAPSGHIPFTPRAKKVLELSLREALQLGHNYIGTEHILLGLIRAGEGVASQVLTKLGADPSRVRQTVIDMISGYQGGTGDAGKETAGVGAGGGKDGSPAGSTVLDQFGTNLTAAAREGKLDPVIGRFKEMERVMQVLSRRTKNNPVLIGEPGVGKTAVVEGLAQAIVRGDVPETLKDKHLYTLDLGSLVAGSRYRGDFEERLKKVLKEIRTRGDIILFIDEIHTLVGAGAAEGAIDAASILKPMLARGELQTIGATTLDEYRKHIEKDAALERRFQPIQVDEPSQAHAVEILKGIRDKYEAHHRVTITDEALEAAVSMSARYISDRFLPDKAIDMIDEAGARLRIKRLTAPPEIKDLEDRIADLRSQKESAIEGQDFEKAANLRDKEQKLISQKEEAEKSWKESDSAMGEVNPEVISEVLAAATGVPVYKLSEEESGRLLKMEDELHKRVIGQDDAIKSLSRAIRRTRAGLKDPRRPGGSFIFAGPTGVGKTELAKALAEFLFGDDDALITLDMSEYQEKHTVSRLFGAPPGYVGYEEGGQLTEKVRRKPFSVVLFDEVEKAHADLFNSLLQILEDGRLTDSQGRVVDFKNTVIIMTTNLGTRDISRRVPVGFQSADDATTNYERMQAKVQEELKEHFRPEFLNRVDDIIVFPQLTEKEIIQIVDLFVARLAERLRDQGMSIELTDAAKKLLAERGYDPAMGARPLRRTMQRMIEDQLSEKILFGEISAGEKITVDVEGQGQDAQFTFSSQKMAELSEDGISYGDEGAEITDSHVDPEQLSGSALPPKTDRGGGEAGPAAGAAQA</sequence>
<evidence type="ECO:0000259" key="14">
    <source>
        <dbReference type="PROSITE" id="PS51903"/>
    </source>
</evidence>
<dbReference type="GO" id="GO:0034605">
    <property type="term" value="P:cellular response to heat"/>
    <property type="evidence" value="ECO:0007669"/>
    <property type="project" value="TreeGrafter"/>
</dbReference>
<dbReference type="InterPro" id="IPR001270">
    <property type="entry name" value="ClpA/B"/>
</dbReference>
<dbReference type="CDD" id="cd19499">
    <property type="entry name" value="RecA-like_ClpB_Hsp104-like"/>
    <property type="match status" value="1"/>
</dbReference>
<dbReference type="GO" id="GO:0005524">
    <property type="term" value="F:ATP binding"/>
    <property type="evidence" value="ECO:0007669"/>
    <property type="project" value="UniProtKB-KW"/>
</dbReference>
<evidence type="ECO:0000256" key="12">
    <source>
        <dbReference type="SAM" id="MobiDB-lite"/>
    </source>
</evidence>
<dbReference type="PRINTS" id="PR00300">
    <property type="entry name" value="CLPPROTEASEA"/>
</dbReference>
<dbReference type="SUPFAM" id="SSF52540">
    <property type="entry name" value="P-loop containing nucleoside triphosphate hydrolases"/>
    <property type="match status" value="2"/>
</dbReference>
<dbReference type="InterPro" id="IPR028299">
    <property type="entry name" value="ClpA/B_CS2"/>
</dbReference>
<evidence type="ECO:0000313" key="15">
    <source>
        <dbReference type="EMBL" id="OIJ35875.1"/>
    </source>
</evidence>
<evidence type="ECO:0000256" key="5">
    <source>
        <dbReference type="ARBA" id="ARBA00023016"/>
    </source>
</evidence>
<dbReference type="Gene3D" id="1.10.8.60">
    <property type="match status" value="2"/>
</dbReference>
<dbReference type="PROSITE" id="PS00871">
    <property type="entry name" value="CLPAB_2"/>
    <property type="match status" value="1"/>
</dbReference>
<keyword evidence="5" id="KW-0346">Stress response</keyword>
<keyword evidence="7 10" id="KW-0143">Chaperone</keyword>
<dbReference type="PANTHER" id="PTHR11638">
    <property type="entry name" value="ATP-DEPENDENT CLP PROTEASE"/>
    <property type="match status" value="1"/>
</dbReference>
<dbReference type="Proteomes" id="UP000179540">
    <property type="component" value="Unassembled WGS sequence"/>
</dbReference>
<dbReference type="InterPro" id="IPR019489">
    <property type="entry name" value="Clp_ATPase_C"/>
</dbReference>
<dbReference type="EMBL" id="MODZ01000006">
    <property type="protein sequence ID" value="OIJ35875.1"/>
    <property type="molecule type" value="Genomic_DNA"/>
</dbReference>
<dbReference type="Gene3D" id="1.10.1780.10">
    <property type="entry name" value="Clp, N-terminal domain"/>
    <property type="match status" value="1"/>
</dbReference>
<feature type="region of interest" description="Disordered" evidence="12">
    <location>
        <begin position="832"/>
        <end position="876"/>
    </location>
</feature>